<dbReference type="SUPFAM" id="SSF109854">
    <property type="entry name" value="DinB/YfiT-like putative metalloenzymes"/>
    <property type="match status" value="1"/>
</dbReference>
<dbReference type="Proteomes" id="UP001596135">
    <property type="component" value="Unassembled WGS sequence"/>
</dbReference>
<proteinExistence type="predicted"/>
<dbReference type="EMBL" id="JBHSRJ010000009">
    <property type="protein sequence ID" value="MFC6045386.1"/>
    <property type="molecule type" value="Genomic_DNA"/>
</dbReference>
<evidence type="ECO:0000313" key="3">
    <source>
        <dbReference type="Proteomes" id="UP001596135"/>
    </source>
</evidence>
<evidence type="ECO:0000313" key="2">
    <source>
        <dbReference type="EMBL" id="MFC6045386.1"/>
    </source>
</evidence>
<dbReference type="RefSeq" id="WP_379158504.1">
    <property type="nucleotide sequence ID" value="NZ_JBHSRJ010000009.1"/>
</dbReference>
<reference evidence="3" key="1">
    <citation type="journal article" date="2019" name="Int. J. Syst. Evol. Microbiol.">
        <title>The Global Catalogue of Microorganisms (GCM) 10K type strain sequencing project: providing services to taxonomists for standard genome sequencing and annotation.</title>
        <authorList>
            <consortium name="The Broad Institute Genomics Platform"/>
            <consortium name="The Broad Institute Genome Sequencing Center for Infectious Disease"/>
            <person name="Wu L."/>
            <person name="Ma J."/>
        </authorList>
    </citation>
    <scope>NUCLEOTIDE SEQUENCE [LARGE SCALE GENOMIC DNA]</scope>
    <source>
        <strain evidence="3">CCUG 54522</strain>
    </source>
</reference>
<name>A0ABW1LPH4_9ACTN</name>
<sequence>MDFIDRDLTGSRFHVVDLSGSRFGDVNLSGVLIRGGWADRLELDGDFGELVVNGVDVAPYVAAEMDRLDPERVLMRPTDADGFRAAWPLVEQRWAEAVDRARRLPPELLDERVDGEWSFIETLRHLVMATDAWVLCALLGDPAPFHPLGLPHSEMVDETGVVPRDLDARPSLDEVLAVRAERMAVVGQQIAELTDERLAGTTEPVPGAAYPPTDSYAVRRCLGAILNEEWEHRRFAERDLAILEAGLSER</sequence>
<evidence type="ECO:0000259" key="1">
    <source>
        <dbReference type="Pfam" id="PF12867"/>
    </source>
</evidence>
<comment type="caution">
    <text evidence="2">The sequence shown here is derived from an EMBL/GenBank/DDBJ whole genome shotgun (WGS) entry which is preliminary data.</text>
</comment>
<accession>A0ABW1LPH4</accession>
<dbReference type="Pfam" id="PF12867">
    <property type="entry name" value="DinB_2"/>
    <property type="match status" value="1"/>
</dbReference>
<dbReference type="InterPro" id="IPR034660">
    <property type="entry name" value="DinB/YfiT-like"/>
</dbReference>
<organism evidence="2 3">
    <name type="scientific">Nocardioides hankookensis</name>
    <dbReference type="NCBI Taxonomy" id="443157"/>
    <lineage>
        <taxon>Bacteria</taxon>
        <taxon>Bacillati</taxon>
        <taxon>Actinomycetota</taxon>
        <taxon>Actinomycetes</taxon>
        <taxon>Propionibacteriales</taxon>
        <taxon>Nocardioidaceae</taxon>
        <taxon>Nocardioides</taxon>
    </lineage>
</organism>
<dbReference type="InterPro" id="IPR024775">
    <property type="entry name" value="DinB-like"/>
</dbReference>
<keyword evidence="3" id="KW-1185">Reference proteome</keyword>
<protein>
    <submittedName>
        <fullName evidence="2">DinB family protein</fullName>
    </submittedName>
</protein>
<dbReference type="Gene3D" id="1.20.120.450">
    <property type="entry name" value="dinb family like domain"/>
    <property type="match status" value="1"/>
</dbReference>
<gene>
    <name evidence="2" type="ORF">ACFPYL_20035</name>
</gene>
<feature type="domain" description="DinB-like" evidence="1">
    <location>
        <begin position="91"/>
        <end position="235"/>
    </location>
</feature>